<reference evidence="1 2" key="1">
    <citation type="submission" date="2015-01" db="EMBL/GenBank/DDBJ databases">
        <title>The Genome Sequence of Exophiala spinifera CBS89968.</title>
        <authorList>
            <consortium name="The Broad Institute Genomics Platform"/>
            <person name="Cuomo C."/>
            <person name="de Hoog S."/>
            <person name="Gorbushina A."/>
            <person name="Stielow B."/>
            <person name="Teixiera M."/>
            <person name="Abouelleil A."/>
            <person name="Chapman S.B."/>
            <person name="Priest M."/>
            <person name="Young S.K."/>
            <person name="Wortman J."/>
            <person name="Nusbaum C."/>
            <person name="Birren B."/>
        </authorList>
    </citation>
    <scope>NUCLEOTIDE SEQUENCE [LARGE SCALE GENOMIC DNA]</scope>
    <source>
        <strain evidence="1 2">CBS 89968</strain>
    </source>
</reference>
<dbReference type="AlphaFoldDB" id="A0A0D2B5W8"/>
<name>A0A0D2B5W8_9EURO</name>
<evidence type="ECO:0000313" key="2">
    <source>
        <dbReference type="Proteomes" id="UP000053328"/>
    </source>
</evidence>
<dbReference type="RefSeq" id="XP_016234529.1">
    <property type="nucleotide sequence ID" value="XM_016381427.1"/>
</dbReference>
<protein>
    <submittedName>
        <fullName evidence="1">Uncharacterized protein</fullName>
    </submittedName>
</protein>
<dbReference type="Proteomes" id="UP000053328">
    <property type="component" value="Unassembled WGS sequence"/>
</dbReference>
<dbReference type="HOGENOM" id="CLU_2722241_0_0_1"/>
<keyword evidence="2" id="KW-1185">Reference proteome</keyword>
<organism evidence="1 2">
    <name type="scientific">Exophiala spinifera</name>
    <dbReference type="NCBI Taxonomy" id="91928"/>
    <lineage>
        <taxon>Eukaryota</taxon>
        <taxon>Fungi</taxon>
        <taxon>Dikarya</taxon>
        <taxon>Ascomycota</taxon>
        <taxon>Pezizomycotina</taxon>
        <taxon>Eurotiomycetes</taxon>
        <taxon>Chaetothyriomycetidae</taxon>
        <taxon>Chaetothyriales</taxon>
        <taxon>Herpotrichiellaceae</taxon>
        <taxon>Exophiala</taxon>
    </lineage>
</organism>
<dbReference type="GeneID" id="27334178"/>
<dbReference type="VEuPathDB" id="FungiDB:PV08_07095"/>
<proteinExistence type="predicted"/>
<dbReference type="EMBL" id="KN847496">
    <property type="protein sequence ID" value="KIW14313.1"/>
    <property type="molecule type" value="Genomic_DNA"/>
</dbReference>
<evidence type="ECO:0000313" key="1">
    <source>
        <dbReference type="EMBL" id="KIW14313.1"/>
    </source>
</evidence>
<gene>
    <name evidence="1" type="ORF">PV08_07095</name>
</gene>
<accession>A0A0D2B5W8</accession>
<sequence length="72" mass="8339">MLDASWRFITIEHPEADDQSPADKPVSTHTRVSAVFNRRSLVSRSVFMELCKSPNYSVKPIFRQWKLFGPQT</sequence>